<feature type="compositionally biased region" description="Pro residues" evidence="1">
    <location>
        <begin position="189"/>
        <end position="199"/>
    </location>
</feature>
<keyword evidence="2" id="KW-0812">Transmembrane</keyword>
<keyword evidence="2" id="KW-1133">Transmembrane helix</keyword>
<reference evidence="3 4" key="1">
    <citation type="submission" date="2018-03" db="EMBL/GenBank/DDBJ databases">
        <title>Genomic Encyclopedia of Archaeal and Bacterial Type Strains, Phase II (KMG-II): from individual species to whole genera.</title>
        <authorList>
            <person name="Goeker M."/>
        </authorList>
    </citation>
    <scope>NUCLEOTIDE SEQUENCE [LARGE SCALE GENOMIC DNA]</scope>
    <source>
        <strain evidence="3 4">DSM 45312</strain>
    </source>
</reference>
<keyword evidence="2" id="KW-0472">Membrane</keyword>
<organism evidence="3 4">
    <name type="scientific">Murinocardiopsis flavida</name>
    <dbReference type="NCBI Taxonomy" id="645275"/>
    <lineage>
        <taxon>Bacteria</taxon>
        <taxon>Bacillati</taxon>
        <taxon>Actinomycetota</taxon>
        <taxon>Actinomycetes</taxon>
        <taxon>Streptosporangiales</taxon>
        <taxon>Nocardiopsidaceae</taxon>
        <taxon>Murinocardiopsis</taxon>
    </lineage>
</organism>
<dbReference type="EMBL" id="PYGA01000009">
    <property type="protein sequence ID" value="PSK97095.1"/>
    <property type="molecule type" value="Genomic_DNA"/>
</dbReference>
<evidence type="ECO:0000256" key="2">
    <source>
        <dbReference type="SAM" id="Phobius"/>
    </source>
</evidence>
<evidence type="ECO:0000313" key="4">
    <source>
        <dbReference type="Proteomes" id="UP000240542"/>
    </source>
</evidence>
<comment type="caution">
    <text evidence="3">The sequence shown here is derived from an EMBL/GenBank/DDBJ whole genome shotgun (WGS) entry which is preliminary data.</text>
</comment>
<name>A0A2P8DIP5_9ACTN</name>
<sequence length="232" mass="23084">MFTRLVTDSRGRQSGLLAILLGLAASMLALTVHLLVGSLSGGSTGEPSDFGWFAYTPADVIVEGGGAAQTGVDEYTPEDSGNDSGNTAAPMVAVQGSGYGSGGSGLAVWAFGTALVLGWLYLRARANRSFDLRFIALALLLWSVCWPSSLLLPSWGQSGLLPSWLVVLVAVPLAMSVVRRDAAATAGPAPGPPPAPPSGGAPDGNGGTGGTGGGEDSSGDGATDEGGGPQQA</sequence>
<evidence type="ECO:0000256" key="1">
    <source>
        <dbReference type="SAM" id="MobiDB-lite"/>
    </source>
</evidence>
<keyword evidence="4" id="KW-1185">Reference proteome</keyword>
<feature type="compositionally biased region" description="Gly residues" evidence="1">
    <location>
        <begin position="201"/>
        <end position="216"/>
    </location>
</feature>
<gene>
    <name evidence="3" type="ORF">CLV63_10998</name>
</gene>
<feature type="region of interest" description="Disordered" evidence="1">
    <location>
        <begin position="184"/>
        <end position="232"/>
    </location>
</feature>
<feature type="transmembrane region" description="Helical" evidence="2">
    <location>
        <begin position="106"/>
        <end position="122"/>
    </location>
</feature>
<protein>
    <submittedName>
        <fullName evidence="3">Uncharacterized protein</fullName>
    </submittedName>
</protein>
<feature type="transmembrane region" description="Helical" evidence="2">
    <location>
        <begin position="161"/>
        <end position="178"/>
    </location>
</feature>
<feature type="transmembrane region" description="Helical" evidence="2">
    <location>
        <begin position="134"/>
        <end position="155"/>
    </location>
</feature>
<dbReference type="Proteomes" id="UP000240542">
    <property type="component" value="Unassembled WGS sequence"/>
</dbReference>
<dbReference type="AlphaFoldDB" id="A0A2P8DIP5"/>
<feature type="transmembrane region" description="Helical" evidence="2">
    <location>
        <begin position="16"/>
        <end position="36"/>
    </location>
</feature>
<dbReference type="RefSeq" id="WP_106583492.1">
    <property type="nucleotide sequence ID" value="NZ_PYGA01000009.1"/>
</dbReference>
<evidence type="ECO:0000313" key="3">
    <source>
        <dbReference type="EMBL" id="PSK97095.1"/>
    </source>
</evidence>
<accession>A0A2P8DIP5</accession>
<proteinExistence type="predicted"/>